<accession>A0ABW4ZNE1</accession>
<dbReference type="RefSeq" id="WP_255900526.1">
    <property type="nucleotide sequence ID" value="NZ_JAFMZO010000002.1"/>
</dbReference>
<keyword evidence="3" id="KW-1185">Reference proteome</keyword>
<evidence type="ECO:0000256" key="1">
    <source>
        <dbReference type="SAM" id="SignalP"/>
    </source>
</evidence>
<feature type="chain" id="PRO_5045261650" description="Lipocalin-like domain-containing protein" evidence="1">
    <location>
        <begin position="25"/>
        <end position="137"/>
    </location>
</feature>
<gene>
    <name evidence="2" type="ORF">ACFSJU_14655</name>
</gene>
<name>A0ABW4ZNE1_9SPHI</name>
<keyword evidence="1" id="KW-0732">Signal</keyword>
<evidence type="ECO:0008006" key="4">
    <source>
        <dbReference type="Google" id="ProtNLM"/>
    </source>
</evidence>
<evidence type="ECO:0000313" key="2">
    <source>
        <dbReference type="EMBL" id="MFD2163648.1"/>
    </source>
</evidence>
<reference evidence="3" key="1">
    <citation type="journal article" date="2019" name="Int. J. Syst. Evol. Microbiol.">
        <title>The Global Catalogue of Microorganisms (GCM) 10K type strain sequencing project: providing services to taxonomists for standard genome sequencing and annotation.</title>
        <authorList>
            <consortium name="The Broad Institute Genomics Platform"/>
            <consortium name="The Broad Institute Genome Sequencing Center for Infectious Disease"/>
            <person name="Wu L."/>
            <person name="Ma J."/>
        </authorList>
    </citation>
    <scope>NUCLEOTIDE SEQUENCE [LARGE SCALE GENOMIC DNA]</scope>
    <source>
        <strain evidence="3">KCTC 42217</strain>
    </source>
</reference>
<dbReference type="PROSITE" id="PS51257">
    <property type="entry name" value="PROKAR_LIPOPROTEIN"/>
    <property type="match status" value="1"/>
</dbReference>
<dbReference type="EMBL" id="JBHUHZ010000002">
    <property type="protein sequence ID" value="MFD2163648.1"/>
    <property type="molecule type" value="Genomic_DNA"/>
</dbReference>
<feature type="signal peptide" evidence="1">
    <location>
        <begin position="1"/>
        <end position="24"/>
    </location>
</feature>
<organism evidence="2 3">
    <name type="scientific">Paradesertivirga mongoliensis</name>
    <dbReference type="NCBI Taxonomy" id="2100740"/>
    <lineage>
        <taxon>Bacteria</taxon>
        <taxon>Pseudomonadati</taxon>
        <taxon>Bacteroidota</taxon>
        <taxon>Sphingobacteriia</taxon>
        <taxon>Sphingobacteriales</taxon>
        <taxon>Sphingobacteriaceae</taxon>
        <taxon>Paradesertivirga</taxon>
    </lineage>
</organism>
<dbReference type="Proteomes" id="UP001597387">
    <property type="component" value="Unassembled WGS sequence"/>
</dbReference>
<protein>
    <recommendedName>
        <fullName evidence="4">Lipocalin-like domain-containing protein</fullName>
    </recommendedName>
</protein>
<proteinExistence type="predicted"/>
<comment type="caution">
    <text evidence="2">The sequence shown here is derived from an EMBL/GenBank/DDBJ whole genome shotgun (WGS) entry which is preliminary data.</text>
</comment>
<sequence length="137" mass="15073">MKHLKNTLIPLMVLVLLISACSKADEPPATSPIMKQGKWKVSYYADNGANETNAYTGYVFTFNSNGNVTAVKGTSTVNGTWSPGTKESDNKLILNFNSIFLEGLNAQWSFTEKSYSVVKMEHVNGSNDTDILVMEQI</sequence>
<evidence type="ECO:0000313" key="3">
    <source>
        <dbReference type="Proteomes" id="UP001597387"/>
    </source>
</evidence>